<accession>B0N6M1</accession>
<organism evidence="2 3">
    <name type="scientific">Thomasclavelia ramosa DSM 1402</name>
    <dbReference type="NCBI Taxonomy" id="445974"/>
    <lineage>
        <taxon>Bacteria</taxon>
        <taxon>Bacillati</taxon>
        <taxon>Bacillota</taxon>
        <taxon>Erysipelotrichia</taxon>
        <taxon>Erysipelotrichales</taxon>
        <taxon>Coprobacillaceae</taxon>
        <taxon>Thomasclavelia</taxon>
    </lineage>
</organism>
<sequence length="126" mass="15223">MMENKIIWQDRKHFMWFPISFTKYEIKNDRLYQETGLFSTHYDELLLYRITDLCLRRNLSQKIFGTGTVILYTKADSEREIHLKNIKNAREVKDLISKLVEDARDKKKVVGKEFFDENLNFEDHSE</sequence>
<reference evidence="2" key="1">
    <citation type="submission" date="2007-11" db="EMBL/GenBank/DDBJ databases">
        <authorList>
            <person name="Fulton L."/>
            <person name="Clifton S."/>
            <person name="Fulton B."/>
            <person name="Xu J."/>
            <person name="Minx P."/>
            <person name="Pepin K.H."/>
            <person name="Johnson M."/>
            <person name="Thiruvilangam P."/>
            <person name="Bhonagiri V."/>
            <person name="Nash W.E."/>
            <person name="Mardis E.R."/>
            <person name="Wilson R.K."/>
        </authorList>
    </citation>
    <scope>NUCLEOTIDE SEQUENCE [LARGE SCALE GENOMIC DNA]</scope>
    <source>
        <strain evidence="2">DSM 1402</strain>
    </source>
</reference>
<dbReference type="AlphaFoldDB" id="B0N6M1"/>
<evidence type="ECO:0000313" key="2">
    <source>
        <dbReference type="EMBL" id="EDS17459.1"/>
    </source>
</evidence>
<dbReference type="HOGENOM" id="CLU_133070_1_0_9"/>
<dbReference type="EMBL" id="ABFX02000008">
    <property type="protein sequence ID" value="EDS17459.1"/>
    <property type="molecule type" value="Genomic_DNA"/>
</dbReference>
<feature type="domain" description="YdbS-like PH" evidence="1">
    <location>
        <begin position="21"/>
        <end position="96"/>
    </location>
</feature>
<evidence type="ECO:0000313" key="3">
    <source>
        <dbReference type="Proteomes" id="UP000005798"/>
    </source>
</evidence>
<dbReference type="Proteomes" id="UP000005798">
    <property type="component" value="Unassembled WGS sequence"/>
</dbReference>
<keyword evidence="3" id="KW-1185">Reference proteome</keyword>
<reference evidence="2" key="2">
    <citation type="submission" date="2014-06" db="EMBL/GenBank/DDBJ databases">
        <title>Draft genome sequence of Clostridium ramosum(DSM 1402).</title>
        <authorList>
            <person name="Sudarsanam P."/>
            <person name="Ley R."/>
            <person name="Guruge J."/>
            <person name="Turnbaugh P.J."/>
            <person name="Mahowald M."/>
            <person name="Liep D."/>
            <person name="Gordon J."/>
        </authorList>
    </citation>
    <scope>NUCLEOTIDE SEQUENCE</scope>
    <source>
        <strain evidence="2">DSM 1402</strain>
    </source>
</reference>
<evidence type="ECO:0000259" key="1">
    <source>
        <dbReference type="Pfam" id="PF03703"/>
    </source>
</evidence>
<dbReference type="Pfam" id="PF03703">
    <property type="entry name" value="bPH_2"/>
    <property type="match status" value="1"/>
</dbReference>
<gene>
    <name evidence="2" type="ORF">CLORAM_02243</name>
</gene>
<dbReference type="eggNOG" id="COG3428">
    <property type="taxonomic scope" value="Bacteria"/>
</dbReference>
<dbReference type="InterPro" id="IPR005182">
    <property type="entry name" value="YdbS-like_PH"/>
</dbReference>
<name>B0N6M1_9FIRM</name>
<proteinExistence type="predicted"/>
<comment type="caution">
    <text evidence="2">The sequence shown here is derived from an EMBL/GenBank/DDBJ whole genome shotgun (WGS) entry which is preliminary data.</text>
</comment>
<protein>
    <recommendedName>
        <fullName evidence="1">YdbS-like PH domain-containing protein</fullName>
    </recommendedName>
</protein>